<dbReference type="Gene3D" id="3.30.1330.40">
    <property type="entry name" value="RutC-like"/>
    <property type="match status" value="1"/>
</dbReference>
<dbReference type="AlphaFoldDB" id="A0A381N231"/>
<dbReference type="InterPro" id="IPR035959">
    <property type="entry name" value="RutC-like_sf"/>
</dbReference>
<dbReference type="InterPro" id="IPR006175">
    <property type="entry name" value="YjgF/YER057c/UK114"/>
</dbReference>
<dbReference type="FunFam" id="3.30.1330.40:FF:000001">
    <property type="entry name" value="L-PSP family endoribonuclease"/>
    <property type="match status" value="1"/>
</dbReference>
<dbReference type="EMBL" id="UINC01000052">
    <property type="protein sequence ID" value="SUZ48104.1"/>
    <property type="molecule type" value="Genomic_DNA"/>
</dbReference>
<dbReference type="NCBIfam" id="TIGR00004">
    <property type="entry name" value="Rid family detoxifying hydrolase"/>
    <property type="match status" value="1"/>
</dbReference>
<dbReference type="PANTHER" id="PTHR11803:SF39">
    <property type="entry name" value="2-IMINOBUTANOATE_2-IMINOPROPANOATE DEAMINASE"/>
    <property type="match status" value="1"/>
</dbReference>
<dbReference type="GO" id="GO:0019239">
    <property type="term" value="F:deaminase activity"/>
    <property type="evidence" value="ECO:0007669"/>
    <property type="project" value="TreeGrafter"/>
</dbReference>
<accession>A0A381N231</accession>
<dbReference type="PANTHER" id="PTHR11803">
    <property type="entry name" value="2-IMINOBUTANOATE/2-IMINOPROPANOATE DEAMINASE RIDA"/>
    <property type="match status" value="1"/>
</dbReference>
<gene>
    <name evidence="2" type="ORF">METZ01_LOCUS958</name>
</gene>
<dbReference type="PROSITE" id="PS01094">
    <property type="entry name" value="UPF0076"/>
    <property type="match status" value="1"/>
</dbReference>
<dbReference type="GO" id="GO:0005829">
    <property type="term" value="C:cytosol"/>
    <property type="evidence" value="ECO:0007669"/>
    <property type="project" value="TreeGrafter"/>
</dbReference>
<organism evidence="2">
    <name type="scientific">marine metagenome</name>
    <dbReference type="NCBI Taxonomy" id="408172"/>
    <lineage>
        <taxon>unclassified sequences</taxon>
        <taxon>metagenomes</taxon>
        <taxon>ecological metagenomes</taxon>
    </lineage>
</organism>
<comment type="similarity">
    <text evidence="1">Belongs to the RutC family.</text>
</comment>
<dbReference type="InterPro" id="IPR019897">
    <property type="entry name" value="RidA_CS"/>
</dbReference>
<dbReference type="CDD" id="cd00448">
    <property type="entry name" value="YjgF_YER057c_UK114_family"/>
    <property type="match status" value="1"/>
</dbReference>
<dbReference type="Pfam" id="PF01042">
    <property type="entry name" value="Ribonuc_L-PSP"/>
    <property type="match status" value="1"/>
</dbReference>
<name>A0A381N231_9ZZZZ</name>
<proteinExistence type="inferred from homology"/>
<dbReference type="InterPro" id="IPR006056">
    <property type="entry name" value="RidA"/>
</dbReference>
<dbReference type="SUPFAM" id="SSF55298">
    <property type="entry name" value="YjgF-like"/>
    <property type="match status" value="1"/>
</dbReference>
<evidence type="ECO:0000256" key="1">
    <source>
        <dbReference type="ARBA" id="ARBA00010552"/>
    </source>
</evidence>
<evidence type="ECO:0008006" key="3">
    <source>
        <dbReference type="Google" id="ProtNLM"/>
    </source>
</evidence>
<reference evidence="2" key="1">
    <citation type="submission" date="2018-05" db="EMBL/GenBank/DDBJ databases">
        <authorList>
            <person name="Lanie J.A."/>
            <person name="Ng W.-L."/>
            <person name="Kazmierczak K.M."/>
            <person name="Andrzejewski T.M."/>
            <person name="Davidsen T.M."/>
            <person name="Wayne K.J."/>
            <person name="Tettelin H."/>
            <person name="Glass J.I."/>
            <person name="Rusch D."/>
            <person name="Podicherti R."/>
            <person name="Tsui H.-C.T."/>
            <person name="Winkler M.E."/>
        </authorList>
    </citation>
    <scope>NUCLEOTIDE SEQUENCE</scope>
</reference>
<protein>
    <recommendedName>
        <fullName evidence="3">Reactive intermediate/imine deaminase</fullName>
    </recommendedName>
</protein>
<evidence type="ECO:0000313" key="2">
    <source>
        <dbReference type="EMBL" id="SUZ48104.1"/>
    </source>
</evidence>
<sequence>MSREKSETRKPIRELIKTKNAPGAVGTYSQAVSAGGFLYTSGQIGINPVSGKIETSDTKSQSLQVLNNILAILKAKNLSLVNIIKLTVYLKDLNDFADLNEAFKEFFGETNFPARSTVEVAGLPLGARVEIDCIAIES</sequence>